<gene>
    <name evidence="2" type="ORF">R3P38DRAFT_1119549</name>
</gene>
<feature type="compositionally biased region" description="Pro residues" evidence="1">
    <location>
        <begin position="256"/>
        <end position="267"/>
    </location>
</feature>
<name>A0AAW0BAB7_9AGAR</name>
<sequence>MVMKAENAELNVNAVTRRGEEAMIRFDSVREYEGCRRGPEPYKSTFVIVFPPYLDQLFMQLQSGCELVFIRLPPRQVSAAALALAFTSANMNSHPIDIDTSPTLEVRVLAVCRWSSTSSNPPLALTSPPLSTSSSDFAPFNSFSPSASSASPPYLSPSLPPLPFTFVPQRLLHLLIHPATPTRPRLSRASVTSCTITRHDHIRISKERPAGSGSVRKSSHYPARHTIRAVSTTVSIAILTSSYLALSIHAVKSGLPPSPSLPCPPLAPASRRHDPPSQSSTFSEPETDLTTSPHDHRHHPHHVSAYVKPRP</sequence>
<feature type="region of interest" description="Disordered" evidence="1">
    <location>
        <begin position="256"/>
        <end position="311"/>
    </location>
</feature>
<organism evidence="2 3">
    <name type="scientific">Favolaschia claudopus</name>
    <dbReference type="NCBI Taxonomy" id="2862362"/>
    <lineage>
        <taxon>Eukaryota</taxon>
        <taxon>Fungi</taxon>
        <taxon>Dikarya</taxon>
        <taxon>Basidiomycota</taxon>
        <taxon>Agaricomycotina</taxon>
        <taxon>Agaricomycetes</taxon>
        <taxon>Agaricomycetidae</taxon>
        <taxon>Agaricales</taxon>
        <taxon>Marasmiineae</taxon>
        <taxon>Mycenaceae</taxon>
        <taxon>Favolaschia</taxon>
    </lineage>
</organism>
<dbReference type="AlphaFoldDB" id="A0AAW0BAB7"/>
<evidence type="ECO:0000313" key="2">
    <source>
        <dbReference type="EMBL" id="KAK7022503.1"/>
    </source>
</evidence>
<comment type="caution">
    <text evidence="2">The sequence shown here is derived from an EMBL/GenBank/DDBJ whole genome shotgun (WGS) entry which is preliminary data.</text>
</comment>
<reference evidence="2 3" key="1">
    <citation type="journal article" date="2024" name="J Genomics">
        <title>Draft genome sequencing and assembly of Favolaschia claudopus CIRM-BRFM 2984 isolated from oak limbs.</title>
        <authorList>
            <person name="Navarro D."/>
            <person name="Drula E."/>
            <person name="Chaduli D."/>
            <person name="Cazenave R."/>
            <person name="Ahrendt S."/>
            <person name="Wang J."/>
            <person name="Lipzen A."/>
            <person name="Daum C."/>
            <person name="Barry K."/>
            <person name="Grigoriev I.V."/>
            <person name="Favel A."/>
            <person name="Rosso M.N."/>
            <person name="Martin F."/>
        </authorList>
    </citation>
    <scope>NUCLEOTIDE SEQUENCE [LARGE SCALE GENOMIC DNA]</scope>
    <source>
        <strain evidence="2 3">CIRM-BRFM 2984</strain>
    </source>
</reference>
<keyword evidence="3" id="KW-1185">Reference proteome</keyword>
<proteinExistence type="predicted"/>
<accession>A0AAW0BAB7</accession>
<dbReference type="EMBL" id="JAWWNJ010000037">
    <property type="protein sequence ID" value="KAK7022503.1"/>
    <property type="molecule type" value="Genomic_DNA"/>
</dbReference>
<evidence type="ECO:0000313" key="3">
    <source>
        <dbReference type="Proteomes" id="UP001362999"/>
    </source>
</evidence>
<protein>
    <submittedName>
        <fullName evidence="2">Uncharacterized protein</fullName>
    </submittedName>
</protein>
<dbReference type="Proteomes" id="UP001362999">
    <property type="component" value="Unassembled WGS sequence"/>
</dbReference>
<feature type="compositionally biased region" description="Polar residues" evidence="1">
    <location>
        <begin position="276"/>
        <end position="292"/>
    </location>
</feature>
<evidence type="ECO:0000256" key="1">
    <source>
        <dbReference type="SAM" id="MobiDB-lite"/>
    </source>
</evidence>